<keyword evidence="4 6" id="KW-1133">Transmembrane helix</keyword>
<dbReference type="Proteomes" id="UP000279911">
    <property type="component" value="Unassembled WGS sequence"/>
</dbReference>
<feature type="transmembrane region" description="Helical" evidence="6">
    <location>
        <begin position="45"/>
        <end position="65"/>
    </location>
</feature>
<dbReference type="PANTHER" id="PTHR23531:SF2">
    <property type="entry name" value="PERMEASE"/>
    <property type="match status" value="1"/>
</dbReference>
<dbReference type="CDD" id="cd17489">
    <property type="entry name" value="MFS_YfcJ_like"/>
    <property type="match status" value="1"/>
</dbReference>
<name>A0A3R9FWA1_9BACI</name>
<organism evidence="8 9">
    <name type="scientific">Mesobacillus subterraneus</name>
    <dbReference type="NCBI Taxonomy" id="285983"/>
    <lineage>
        <taxon>Bacteria</taxon>
        <taxon>Bacillati</taxon>
        <taxon>Bacillota</taxon>
        <taxon>Bacilli</taxon>
        <taxon>Bacillales</taxon>
        <taxon>Bacillaceae</taxon>
        <taxon>Mesobacillus</taxon>
    </lineage>
</organism>
<feature type="transmembrane region" description="Helical" evidence="6">
    <location>
        <begin position="12"/>
        <end position="33"/>
    </location>
</feature>
<dbReference type="InterPro" id="IPR020846">
    <property type="entry name" value="MFS_dom"/>
</dbReference>
<feature type="transmembrane region" description="Helical" evidence="6">
    <location>
        <begin position="364"/>
        <end position="385"/>
    </location>
</feature>
<dbReference type="AlphaFoldDB" id="A0A3R9FWA1"/>
<evidence type="ECO:0000256" key="2">
    <source>
        <dbReference type="ARBA" id="ARBA00022448"/>
    </source>
</evidence>
<dbReference type="InterPro" id="IPR052714">
    <property type="entry name" value="MFS_Exporter"/>
</dbReference>
<keyword evidence="2" id="KW-0813">Transport</keyword>
<feature type="transmembrane region" description="Helical" evidence="6">
    <location>
        <begin position="337"/>
        <end position="358"/>
    </location>
</feature>
<evidence type="ECO:0000313" key="8">
    <source>
        <dbReference type="EMBL" id="RSD26638.1"/>
    </source>
</evidence>
<feature type="transmembrane region" description="Helical" evidence="6">
    <location>
        <begin position="163"/>
        <end position="184"/>
    </location>
</feature>
<keyword evidence="5 6" id="KW-0472">Membrane</keyword>
<evidence type="ECO:0000256" key="6">
    <source>
        <dbReference type="SAM" id="Phobius"/>
    </source>
</evidence>
<dbReference type="OrthoDB" id="9814001at2"/>
<comment type="caution">
    <text evidence="8">The sequence shown here is derived from an EMBL/GenBank/DDBJ whole genome shotgun (WGS) entry which is preliminary data.</text>
</comment>
<feature type="transmembrane region" description="Helical" evidence="6">
    <location>
        <begin position="100"/>
        <end position="124"/>
    </location>
</feature>
<dbReference type="GO" id="GO:0005886">
    <property type="term" value="C:plasma membrane"/>
    <property type="evidence" value="ECO:0007669"/>
    <property type="project" value="UniProtKB-SubCell"/>
</dbReference>
<feature type="transmembrane region" description="Helical" evidence="6">
    <location>
        <begin position="211"/>
        <end position="232"/>
    </location>
</feature>
<evidence type="ECO:0000313" key="9">
    <source>
        <dbReference type="Proteomes" id="UP000279911"/>
    </source>
</evidence>
<dbReference type="GO" id="GO:0022857">
    <property type="term" value="F:transmembrane transporter activity"/>
    <property type="evidence" value="ECO:0007669"/>
    <property type="project" value="InterPro"/>
</dbReference>
<feature type="transmembrane region" description="Helical" evidence="6">
    <location>
        <begin position="244"/>
        <end position="262"/>
    </location>
</feature>
<dbReference type="RefSeq" id="WP_125480297.1">
    <property type="nucleotide sequence ID" value="NZ_RSFW01000014.1"/>
</dbReference>
<reference evidence="9" key="1">
    <citation type="submission" date="2018-12" db="EMBL/GenBank/DDBJ databases">
        <title>Bacillus chawlae sp. nov., Bacillus glennii sp. nov., and Bacillus saganii sp. nov. Isolated from the Vehicle Assembly Building at Kennedy Space Center where the Viking Spacecraft were Assembled.</title>
        <authorList>
            <person name="Seuylemezian A."/>
            <person name="Vaishampayan P."/>
        </authorList>
    </citation>
    <scope>NUCLEOTIDE SEQUENCE [LARGE SCALE GENOMIC DNA]</scope>
    <source>
        <strain evidence="9">DSM 13966</strain>
    </source>
</reference>
<proteinExistence type="predicted"/>
<dbReference type="InterPro" id="IPR036259">
    <property type="entry name" value="MFS_trans_sf"/>
</dbReference>
<evidence type="ECO:0000256" key="4">
    <source>
        <dbReference type="ARBA" id="ARBA00022989"/>
    </source>
</evidence>
<accession>A0A3R9FWA1</accession>
<dbReference type="SUPFAM" id="SSF103473">
    <property type="entry name" value="MFS general substrate transporter"/>
    <property type="match status" value="1"/>
</dbReference>
<dbReference type="PANTHER" id="PTHR23531">
    <property type="entry name" value="QUINOLENE RESISTANCE PROTEIN NORA"/>
    <property type="match status" value="1"/>
</dbReference>
<feature type="domain" description="Major facilitator superfamily (MFS) profile" evidence="7">
    <location>
        <begin position="11"/>
        <end position="392"/>
    </location>
</feature>
<dbReference type="InterPro" id="IPR011701">
    <property type="entry name" value="MFS"/>
</dbReference>
<keyword evidence="3 6" id="KW-0812">Transmembrane</keyword>
<evidence type="ECO:0000259" key="7">
    <source>
        <dbReference type="PROSITE" id="PS50850"/>
    </source>
</evidence>
<feature type="transmembrane region" description="Helical" evidence="6">
    <location>
        <begin position="136"/>
        <end position="157"/>
    </location>
</feature>
<sequence length="402" mass="43348">MQKTSKLWTAQFTAIVIMAFLFFLCLQLLTAGFPAFITDIKNNPAHGGLMTTVFMVSAIATRPFVASLMQKMDNKKLSLISLGFIAISVGLSYGQDSVSLLLLLRVFHGVGFGIITTIFSTMATKIIPVHRLGEGIGYYGMATSVGTSLGPMLALALLQYVSFNILISISVALTLLTLFLNLFVKSPNKPVPAKADAQKVNCREHAFDRHAFTPAILTAFFSITLGGVVSFLRELGKEANLGAATSLFFLVMTVVMIVIRPISGRMYDKFGHKLIIYPAVISGIIGLTLLAVTQNTLTLLIAAFFYGIAYGTVAPTLQALTVSAVSKEKQGTANAMYFSSMDLGMALGSAGLGLLASYTGYHFIYGFSVIFMVGLLVAYSMIFVVKKKPREHFAETTKEVGV</sequence>
<dbReference type="EMBL" id="RSFW01000014">
    <property type="protein sequence ID" value="RSD26638.1"/>
    <property type="molecule type" value="Genomic_DNA"/>
</dbReference>
<protein>
    <submittedName>
        <fullName evidence="8">MFS transporter</fullName>
    </submittedName>
</protein>
<evidence type="ECO:0000256" key="5">
    <source>
        <dbReference type="ARBA" id="ARBA00023136"/>
    </source>
</evidence>
<dbReference type="PROSITE" id="PS50850">
    <property type="entry name" value="MFS"/>
    <property type="match status" value="1"/>
</dbReference>
<dbReference type="Gene3D" id="1.20.1250.20">
    <property type="entry name" value="MFS general substrate transporter like domains"/>
    <property type="match status" value="2"/>
</dbReference>
<evidence type="ECO:0000256" key="1">
    <source>
        <dbReference type="ARBA" id="ARBA00004651"/>
    </source>
</evidence>
<feature type="transmembrane region" description="Helical" evidence="6">
    <location>
        <begin position="299"/>
        <end position="325"/>
    </location>
</feature>
<comment type="subcellular location">
    <subcellularLocation>
        <location evidence="1">Cell membrane</location>
        <topology evidence="1">Multi-pass membrane protein</topology>
    </subcellularLocation>
</comment>
<feature type="transmembrane region" description="Helical" evidence="6">
    <location>
        <begin position="77"/>
        <end position="94"/>
    </location>
</feature>
<evidence type="ECO:0000256" key="3">
    <source>
        <dbReference type="ARBA" id="ARBA00022692"/>
    </source>
</evidence>
<gene>
    <name evidence="8" type="ORF">EJA10_12215</name>
</gene>
<dbReference type="Pfam" id="PF07690">
    <property type="entry name" value="MFS_1"/>
    <property type="match status" value="1"/>
</dbReference>
<feature type="transmembrane region" description="Helical" evidence="6">
    <location>
        <begin position="274"/>
        <end position="293"/>
    </location>
</feature>